<dbReference type="InterPro" id="IPR001204">
    <property type="entry name" value="Phos_transporter"/>
</dbReference>
<feature type="transmembrane region" description="Helical" evidence="6">
    <location>
        <begin position="111"/>
        <end position="134"/>
    </location>
</feature>
<feature type="transmembrane region" description="Helical" evidence="6">
    <location>
        <begin position="206"/>
        <end position="223"/>
    </location>
</feature>
<keyword evidence="4 6" id="KW-1133">Transmembrane helix</keyword>
<dbReference type="EMBL" id="SHKM01000001">
    <property type="protein sequence ID" value="RZT89258.1"/>
    <property type="molecule type" value="Genomic_DNA"/>
</dbReference>
<evidence type="ECO:0000256" key="3">
    <source>
        <dbReference type="ARBA" id="ARBA00022692"/>
    </source>
</evidence>
<comment type="subcellular location">
    <subcellularLocation>
        <location evidence="1">Membrane</location>
        <topology evidence="1">Multi-pass membrane protein</topology>
    </subcellularLocation>
</comment>
<feature type="transmembrane region" description="Helical" evidence="6">
    <location>
        <begin position="230"/>
        <end position="252"/>
    </location>
</feature>
<proteinExistence type="predicted"/>
<evidence type="ECO:0000256" key="5">
    <source>
        <dbReference type="ARBA" id="ARBA00023136"/>
    </source>
</evidence>
<keyword evidence="2" id="KW-0813">Transport</keyword>
<keyword evidence="3 6" id="KW-0812">Transmembrane</keyword>
<keyword evidence="8" id="KW-1185">Reference proteome</keyword>
<organism evidence="7 8">
    <name type="scientific">Azospira oryzae</name>
    <dbReference type="NCBI Taxonomy" id="146939"/>
    <lineage>
        <taxon>Bacteria</taxon>
        <taxon>Pseudomonadati</taxon>
        <taxon>Pseudomonadota</taxon>
        <taxon>Betaproteobacteria</taxon>
        <taxon>Rhodocyclales</taxon>
        <taxon>Rhodocyclaceae</taxon>
        <taxon>Azospira</taxon>
    </lineage>
</organism>
<evidence type="ECO:0000256" key="4">
    <source>
        <dbReference type="ARBA" id="ARBA00022989"/>
    </source>
</evidence>
<feature type="transmembrane region" description="Helical" evidence="6">
    <location>
        <begin position="322"/>
        <end position="344"/>
    </location>
</feature>
<dbReference type="PANTHER" id="PTHR11101">
    <property type="entry name" value="PHOSPHATE TRANSPORTER"/>
    <property type="match status" value="1"/>
</dbReference>
<gene>
    <name evidence="7" type="ORF">EV678_0038</name>
</gene>
<dbReference type="RefSeq" id="WP_014236919.1">
    <property type="nucleotide sequence ID" value="NZ_SHKM01000001.1"/>
</dbReference>
<accession>A0ABY0IRZ6</accession>
<dbReference type="Pfam" id="PF01384">
    <property type="entry name" value="PHO4"/>
    <property type="match status" value="1"/>
</dbReference>
<feature type="transmembrane region" description="Helical" evidence="6">
    <location>
        <begin position="80"/>
        <end position="99"/>
    </location>
</feature>
<evidence type="ECO:0000256" key="1">
    <source>
        <dbReference type="ARBA" id="ARBA00004141"/>
    </source>
</evidence>
<name>A0ABY0IRZ6_9RHOO</name>
<feature type="transmembrane region" description="Helical" evidence="6">
    <location>
        <begin position="146"/>
        <end position="167"/>
    </location>
</feature>
<dbReference type="PANTHER" id="PTHR11101:SF80">
    <property type="entry name" value="PHOSPHATE TRANSPORTER"/>
    <property type="match status" value="1"/>
</dbReference>
<evidence type="ECO:0000313" key="7">
    <source>
        <dbReference type="EMBL" id="RZT89258.1"/>
    </source>
</evidence>
<sequence length="347" mass="36281">MDLLFWLAVATVVVVLCFDYTNGFHDAANIVATVIASRAMTPAQAVIIVGIFEFLGPLLGGTAVANTIGSFVRLDGIDPASALTILLCGLLGAIVWNLLTWWRGIPSSSSHALVGGLVGVVVVSAGADQVVWGFRELFHNGHVSGVMKVLLALLLSPLIGFWCGYAVQRLMHALLLAAKPAANRGLKGAQFLTAAGLAFSHGANDAQKSMGILTLVLLLGGFIPTFTVPFWVILACASAITLGILSGGWRIVRTLGFAIYRVRPLHALNSQLTSAAVIFAASLAGAPVSTTHVVATSIMGIGASERPRAVRWNKAKEIATTWVITIPGAALAAILIYAVLRLFLGPA</sequence>
<evidence type="ECO:0000256" key="2">
    <source>
        <dbReference type="ARBA" id="ARBA00022448"/>
    </source>
</evidence>
<evidence type="ECO:0000256" key="6">
    <source>
        <dbReference type="SAM" id="Phobius"/>
    </source>
</evidence>
<evidence type="ECO:0000313" key="8">
    <source>
        <dbReference type="Proteomes" id="UP000292136"/>
    </source>
</evidence>
<dbReference type="Proteomes" id="UP000292136">
    <property type="component" value="Unassembled WGS sequence"/>
</dbReference>
<comment type="caution">
    <text evidence="7">The sequence shown here is derived from an EMBL/GenBank/DDBJ whole genome shotgun (WGS) entry which is preliminary data.</text>
</comment>
<protein>
    <submittedName>
        <fullName evidence="7">PiT family inorganic phosphate transporter</fullName>
    </submittedName>
</protein>
<feature type="transmembrane region" description="Helical" evidence="6">
    <location>
        <begin position="46"/>
        <end position="68"/>
    </location>
</feature>
<keyword evidence="5 6" id="KW-0472">Membrane</keyword>
<reference evidence="7 8" key="1">
    <citation type="submission" date="2019-02" db="EMBL/GenBank/DDBJ databases">
        <title>Genomic Encyclopedia of Type Strains, Phase IV (KMG-IV): sequencing the most valuable type-strain genomes for metagenomic binning, comparative biology and taxonomic classification.</title>
        <authorList>
            <person name="Goeker M."/>
        </authorList>
    </citation>
    <scope>NUCLEOTIDE SEQUENCE [LARGE SCALE GENOMIC DNA]</scope>
    <source>
        <strain evidence="7 8">DSM 21223</strain>
    </source>
</reference>